<dbReference type="WBParaSite" id="SSLN_0001498601-mRNA-1">
    <property type="protein sequence ID" value="SSLN_0001498601-mRNA-1"/>
    <property type="gene ID" value="SSLN_0001498601"/>
</dbReference>
<accession>A0A183TD91</accession>
<dbReference type="EMBL" id="UYSU01038972">
    <property type="protein sequence ID" value="VDM00825.1"/>
    <property type="molecule type" value="Genomic_DNA"/>
</dbReference>
<name>A0A183TD91_SCHSO</name>
<sequence length="107" mass="12032">MSTLLPSPHFLVPTPSQSRTPFLVSTGKRIKSFMLQQAGGKLLPPSPGPNGLDANGLPIDYDCLSRLFESQLLTANLCSAMGMPTELDPGISYYYLYCYYYYYYCFY</sequence>
<evidence type="ECO:0000313" key="1">
    <source>
        <dbReference type="EMBL" id="VDM00825.1"/>
    </source>
</evidence>
<protein>
    <submittedName>
        <fullName evidence="1 3">Uncharacterized protein</fullName>
    </submittedName>
</protein>
<evidence type="ECO:0000313" key="2">
    <source>
        <dbReference type="Proteomes" id="UP000275846"/>
    </source>
</evidence>
<gene>
    <name evidence="1" type="ORF">SSLN_LOCUS14439</name>
</gene>
<reference evidence="3" key="1">
    <citation type="submission" date="2016-06" db="UniProtKB">
        <authorList>
            <consortium name="WormBaseParasite"/>
        </authorList>
    </citation>
    <scope>IDENTIFICATION</scope>
</reference>
<reference evidence="1 2" key="2">
    <citation type="submission" date="2018-11" db="EMBL/GenBank/DDBJ databases">
        <authorList>
            <consortium name="Pathogen Informatics"/>
        </authorList>
    </citation>
    <scope>NUCLEOTIDE SEQUENCE [LARGE SCALE GENOMIC DNA]</scope>
    <source>
        <strain evidence="1 2">NST_G2</strain>
    </source>
</reference>
<dbReference type="Proteomes" id="UP000275846">
    <property type="component" value="Unassembled WGS sequence"/>
</dbReference>
<organism evidence="3">
    <name type="scientific">Schistocephalus solidus</name>
    <name type="common">Tapeworm</name>
    <dbReference type="NCBI Taxonomy" id="70667"/>
    <lineage>
        <taxon>Eukaryota</taxon>
        <taxon>Metazoa</taxon>
        <taxon>Spiralia</taxon>
        <taxon>Lophotrochozoa</taxon>
        <taxon>Platyhelminthes</taxon>
        <taxon>Cestoda</taxon>
        <taxon>Eucestoda</taxon>
        <taxon>Diphyllobothriidea</taxon>
        <taxon>Diphyllobothriidae</taxon>
        <taxon>Schistocephalus</taxon>
    </lineage>
</organism>
<dbReference type="AlphaFoldDB" id="A0A183TD91"/>
<keyword evidence="2" id="KW-1185">Reference proteome</keyword>
<evidence type="ECO:0000313" key="3">
    <source>
        <dbReference type="WBParaSite" id="SSLN_0001498601-mRNA-1"/>
    </source>
</evidence>
<proteinExistence type="predicted"/>